<comment type="similarity">
    <text evidence="11 14">Belongs to the GARS family.</text>
</comment>
<dbReference type="PROSITE" id="PS50975">
    <property type="entry name" value="ATP_GRASP"/>
    <property type="match status" value="1"/>
</dbReference>
<evidence type="ECO:0000256" key="6">
    <source>
        <dbReference type="ARBA" id="ARBA00022723"/>
    </source>
</evidence>
<evidence type="ECO:0000313" key="18">
    <source>
        <dbReference type="Proteomes" id="UP000285120"/>
    </source>
</evidence>
<organism evidence="17 18">
    <name type="scientific">Sinobaca qinghaiensis</name>
    <dbReference type="NCBI Taxonomy" id="342944"/>
    <lineage>
        <taxon>Bacteria</taxon>
        <taxon>Bacillati</taxon>
        <taxon>Bacillota</taxon>
        <taxon>Bacilli</taxon>
        <taxon>Bacillales</taxon>
        <taxon>Sporolactobacillaceae</taxon>
        <taxon>Sinobaca</taxon>
    </lineage>
</organism>
<evidence type="ECO:0000256" key="9">
    <source>
        <dbReference type="ARBA" id="ARBA00022840"/>
    </source>
</evidence>
<dbReference type="InterPro" id="IPR013815">
    <property type="entry name" value="ATP_grasp_subdomain_1"/>
</dbReference>
<sequence>MNVLVIGGGGREHALAWAFSKSRKTNKVFAAPGNPGMKEAAECIKISESDHDGLVSFAKQEEIGLTVIGPEVPLLEGLADRFHKEGLTVFGPSRAAAEIEGSKSFAKDIMERYNIPTGFYEVFSDYEKALAYVQKIGAPIVIKADGLAAGKGVTVALTEEEAAEALRDILVDSKFGGAGAEVVIEEYLSGEELSLMAFVHGETVIPMVGAQDHKRAYDQDQGPNTGGMGAYSPVPQFKEKQVQEAVEQVLEPAAKALVKEGRSFTGILYAGLMMTNDGAKVIEFNARFGDPEAQVVLPRLESDLAEVIMELLAGRKPVLSWSDDAVLGVVAASKGYPGSYAKHQPITSVPNSDMLFFAGVEEEEGQYKTAGGRVLLIAEKASTLEEAQTKVYAKLEDLDTTNLFYRTDIGHKAISAAT</sequence>
<evidence type="ECO:0000313" key="17">
    <source>
        <dbReference type="EMBL" id="RKD71251.1"/>
    </source>
</evidence>
<evidence type="ECO:0000256" key="8">
    <source>
        <dbReference type="ARBA" id="ARBA00022755"/>
    </source>
</evidence>
<dbReference type="PROSITE" id="PS00184">
    <property type="entry name" value="GARS"/>
    <property type="match status" value="1"/>
</dbReference>
<comment type="cofactor">
    <cofactor evidence="1">
        <name>Mn(2+)</name>
        <dbReference type="ChEBI" id="CHEBI:29035"/>
    </cofactor>
</comment>
<evidence type="ECO:0000256" key="5">
    <source>
        <dbReference type="ARBA" id="ARBA00022598"/>
    </source>
</evidence>
<reference evidence="17 18" key="1">
    <citation type="submission" date="2018-09" db="EMBL/GenBank/DDBJ databases">
        <title>Genomic Encyclopedia of Archaeal and Bacterial Type Strains, Phase II (KMG-II): from individual species to whole genera.</title>
        <authorList>
            <person name="Goeker M."/>
        </authorList>
    </citation>
    <scope>NUCLEOTIDE SEQUENCE [LARGE SCALE GENOMIC DNA]</scope>
    <source>
        <strain evidence="17 18">DSM 17008</strain>
    </source>
</reference>
<dbReference type="InterPro" id="IPR016185">
    <property type="entry name" value="PreATP-grasp_dom_sf"/>
</dbReference>
<dbReference type="FunFam" id="3.30.470.20:FF:000018">
    <property type="entry name" value="Trifunctional purine biosynthetic protein adenosine-3"/>
    <property type="match status" value="1"/>
</dbReference>
<dbReference type="PANTHER" id="PTHR43472">
    <property type="entry name" value="PHOSPHORIBOSYLAMINE--GLYCINE LIGASE"/>
    <property type="match status" value="1"/>
</dbReference>
<evidence type="ECO:0000256" key="4">
    <source>
        <dbReference type="ARBA" id="ARBA00013255"/>
    </source>
</evidence>
<dbReference type="OrthoDB" id="9807240at2"/>
<dbReference type="UniPathway" id="UPA00074">
    <property type="reaction ID" value="UER00125"/>
</dbReference>
<keyword evidence="9 15" id="KW-0067">ATP-binding</keyword>
<dbReference type="GO" id="GO:0006189">
    <property type="term" value="P:'de novo' IMP biosynthetic process"/>
    <property type="evidence" value="ECO:0007669"/>
    <property type="project" value="UniProtKB-UniRule"/>
</dbReference>
<evidence type="ECO:0000256" key="1">
    <source>
        <dbReference type="ARBA" id="ARBA00001936"/>
    </source>
</evidence>
<dbReference type="Pfam" id="PF02844">
    <property type="entry name" value="GARS_N"/>
    <property type="match status" value="1"/>
</dbReference>
<comment type="cofactor">
    <cofactor evidence="2">
        <name>Mg(2+)</name>
        <dbReference type="ChEBI" id="CHEBI:18420"/>
    </cofactor>
</comment>
<dbReference type="GO" id="GO:0046872">
    <property type="term" value="F:metal ion binding"/>
    <property type="evidence" value="ECO:0007669"/>
    <property type="project" value="UniProtKB-KW"/>
</dbReference>
<evidence type="ECO:0000256" key="15">
    <source>
        <dbReference type="PROSITE-ProRule" id="PRU00409"/>
    </source>
</evidence>
<keyword evidence="5 14" id="KW-0436">Ligase</keyword>
<dbReference type="Gene3D" id="3.30.470.20">
    <property type="entry name" value="ATP-grasp fold, B domain"/>
    <property type="match status" value="1"/>
</dbReference>
<evidence type="ECO:0000256" key="14">
    <source>
        <dbReference type="HAMAP-Rule" id="MF_00138"/>
    </source>
</evidence>
<evidence type="ECO:0000256" key="2">
    <source>
        <dbReference type="ARBA" id="ARBA00001946"/>
    </source>
</evidence>
<name>A0A419V006_9BACL</name>
<accession>A0A419V006</accession>
<evidence type="ECO:0000259" key="16">
    <source>
        <dbReference type="PROSITE" id="PS50975"/>
    </source>
</evidence>
<protein>
    <recommendedName>
        <fullName evidence="4 14">Phosphoribosylamine--glycine ligase</fullName>
        <ecNumber evidence="4 14">6.3.4.13</ecNumber>
    </recommendedName>
    <alternativeName>
        <fullName evidence="14">GARS</fullName>
    </alternativeName>
    <alternativeName>
        <fullName evidence="12 14">Glycinamide ribonucleotide synthetase</fullName>
    </alternativeName>
    <alternativeName>
        <fullName evidence="13 14">Phosphoribosylglycinamide synthetase</fullName>
    </alternativeName>
</protein>
<dbReference type="Gene3D" id="3.40.50.20">
    <property type="match status" value="1"/>
</dbReference>
<evidence type="ECO:0000256" key="3">
    <source>
        <dbReference type="ARBA" id="ARBA00005174"/>
    </source>
</evidence>
<dbReference type="EMBL" id="RAPK01000010">
    <property type="protein sequence ID" value="RKD71251.1"/>
    <property type="molecule type" value="Genomic_DNA"/>
</dbReference>
<dbReference type="InterPro" id="IPR011054">
    <property type="entry name" value="Rudment_hybrid_motif"/>
</dbReference>
<keyword evidence="18" id="KW-1185">Reference proteome</keyword>
<dbReference type="Pfam" id="PF02843">
    <property type="entry name" value="GARS_C"/>
    <property type="match status" value="1"/>
</dbReference>
<dbReference type="InterPro" id="IPR000115">
    <property type="entry name" value="PRibGlycinamide_synth"/>
</dbReference>
<dbReference type="HAMAP" id="MF_00138">
    <property type="entry name" value="GARS"/>
    <property type="match status" value="1"/>
</dbReference>
<dbReference type="Gene3D" id="3.90.600.10">
    <property type="entry name" value="Phosphoribosylglycinamide synthetase, C-terminal domain"/>
    <property type="match status" value="1"/>
</dbReference>
<comment type="caution">
    <text evidence="17">The sequence shown here is derived from an EMBL/GenBank/DDBJ whole genome shotgun (WGS) entry which is preliminary data.</text>
</comment>
<dbReference type="GO" id="GO:0005524">
    <property type="term" value="F:ATP binding"/>
    <property type="evidence" value="ECO:0007669"/>
    <property type="project" value="UniProtKB-UniRule"/>
</dbReference>
<evidence type="ECO:0000256" key="12">
    <source>
        <dbReference type="ARBA" id="ARBA00042242"/>
    </source>
</evidence>
<dbReference type="SMART" id="SM01209">
    <property type="entry name" value="GARS_A"/>
    <property type="match status" value="1"/>
</dbReference>
<evidence type="ECO:0000256" key="13">
    <source>
        <dbReference type="ARBA" id="ARBA00042864"/>
    </source>
</evidence>
<dbReference type="InterPro" id="IPR037123">
    <property type="entry name" value="PRibGlycinamide_synth_C_sf"/>
</dbReference>
<keyword evidence="8 14" id="KW-0658">Purine biosynthesis</keyword>
<dbReference type="InterPro" id="IPR020560">
    <property type="entry name" value="PRibGlycinamide_synth_C-dom"/>
</dbReference>
<dbReference type="Proteomes" id="UP000285120">
    <property type="component" value="Unassembled WGS sequence"/>
</dbReference>
<feature type="domain" description="ATP-grasp" evidence="16">
    <location>
        <begin position="107"/>
        <end position="313"/>
    </location>
</feature>
<comment type="catalytic activity">
    <reaction evidence="14">
        <text>5-phospho-beta-D-ribosylamine + glycine + ATP = N(1)-(5-phospho-beta-D-ribosyl)glycinamide + ADP + phosphate + H(+)</text>
        <dbReference type="Rhea" id="RHEA:17453"/>
        <dbReference type="ChEBI" id="CHEBI:15378"/>
        <dbReference type="ChEBI" id="CHEBI:30616"/>
        <dbReference type="ChEBI" id="CHEBI:43474"/>
        <dbReference type="ChEBI" id="CHEBI:57305"/>
        <dbReference type="ChEBI" id="CHEBI:58681"/>
        <dbReference type="ChEBI" id="CHEBI:143788"/>
        <dbReference type="ChEBI" id="CHEBI:456216"/>
        <dbReference type="EC" id="6.3.4.13"/>
    </reaction>
</comment>
<dbReference type="GO" id="GO:0009113">
    <property type="term" value="P:purine nucleobase biosynthetic process"/>
    <property type="evidence" value="ECO:0007669"/>
    <property type="project" value="InterPro"/>
</dbReference>
<dbReference type="FunFam" id="3.30.1490.20:FF:000006">
    <property type="entry name" value="phosphoribosylamine--glycine ligase, chloroplastic-like"/>
    <property type="match status" value="1"/>
</dbReference>
<comment type="pathway">
    <text evidence="3 14">Purine metabolism; IMP biosynthesis via de novo pathway; N(1)-(5-phospho-D-ribosyl)glycinamide from 5-phospho-alpha-D-ribose 1-diphosphate: step 2/2.</text>
</comment>
<dbReference type="Pfam" id="PF01071">
    <property type="entry name" value="GARS_A"/>
    <property type="match status" value="1"/>
</dbReference>
<dbReference type="InterPro" id="IPR011761">
    <property type="entry name" value="ATP-grasp"/>
</dbReference>
<dbReference type="NCBIfam" id="TIGR00877">
    <property type="entry name" value="purD"/>
    <property type="match status" value="1"/>
</dbReference>
<keyword evidence="10" id="KW-0464">Manganese</keyword>
<dbReference type="InterPro" id="IPR020562">
    <property type="entry name" value="PRibGlycinamide_synth_N"/>
</dbReference>
<dbReference type="FunFam" id="3.40.50.20:FF:000006">
    <property type="entry name" value="Phosphoribosylamine--glycine ligase, chloroplastic"/>
    <property type="match status" value="1"/>
</dbReference>
<evidence type="ECO:0000256" key="11">
    <source>
        <dbReference type="ARBA" id="ARBA00038345"/>
    </source>
</evidence>
<dbReference type="AlphaFoldDB" id="A0A419V006"/>
<gene>
    <name evidence="14" type="primary">purD</name>
    <name evidence="17" type="ORF">ATL39_2647</name>
</gene>
<dbReference type="SMART" id="SM01210">
    <property type="entry name" value="GARS_C"/>
    <property type="match status" value="1"/>
</dbReference>
<dbReference type="InterPro" id="IPR020561">
    <property type="entry name" value="PRibGlycinamid_synth_ATP-grasp"/>
</dbReference>
<dbReference type="SUPFAM" id="SSF52440">
    <property type="entry name" value="PreATP-grasp domain"/>
    <property type="match status" value="1"/>
</dbReference>
<keyword evidence="6" id="KW-0479">Metal-binding</keyword>
<dbReference type="GO" id="GO:0004637">
    <property type="term" value="F:phosphoribosylamine-glycine ligase activity"/>
    <property type="evidence" value="ECO:0007669"/>
    <property type="project" value="UniProtKB-UniRule"/>
</dbReference>
<dbReference type="InterPro" id="IPR020559">
    <property type="entry name" value="PRibGlycinamide_synth_CS"/>
</dbReference>
<dbReference type="RefSeq" id="WP_120193797.1">
    <property type="nucleotide sequence ID" value="NZ_RAPK01000010.1"/>
</dbReference>
<dbReference type="SUPFAM" id="SSF56059">
    <property type="entry name" value="Glutathione synthetase ATP-binding domain-like"/>
    <property type="match status" value="1"/>
</dbReference>
<dbReference type="Gene3D" id="3.30.1490.20">
    <property type="entry name" value="ATP-grasp fold, A domain"/>
    <property type="match status" value="1"/>
</dbReference>
<proteinExistence type="inferred from homology"/>
<evidence type="ECO:0000256" key="10">
    <source>
        <dbReference type="ARBA" id="ARBA00023211"/>
    </source>
</evidence>
<keyword evidence="7 15" id="KW-0547">Nucleotide-binding</keyword>
<dbReference type="SUPFAM" id="SSF51246">
    <property type="entry name" value="Rudiment single hybrid motif"/>
    <property type="match status" value="1"/>
</dbReference>
<evidence type="ECO:0000256" key="7">
    <source>
        <dbReference type="ARBA" id="ARBA00022741"/>
    </source>
</evidence>
<dbReference type="PANTHER" id="PTHR43472:SF1">
    <property type="entry name" value="PHOSPHORIBOSYLAMINE--GLYCINE LIGASE, CHLOROPLASTIC"/>
    <property type="match status" value="1"/>
</dbReference>
<dbReference type="EC" id="6.3.4.13" evidence="4 14"/>